<dbReference type="Gene3D" id="3.30.70.330">
    <property type="match status" value="1"/>
</dbReference>
<name>A0A812IGX6_9DINO</name>
<proteinExistence type="predicted"/>
<dbReference type="EMBL" id="CAJNDS010000243">
    <property type="protein sequence ID" value="CAE7033180.1"/>
    <property type="molecule type" value="Genomic_DNA"/>
</dbReference>
<dbReference type="SUPFAM" id="SSF54928">
    <property type="entry name" value="RNA-binding domain, RBD"/>
    <property type="match status" value="1"/>
</dbReference>
<sequence>MSLSTIVKQTFRELEDLHAKEVREKLISLRNLPTVVPGTTLCVFGWPAEWFAEDVLKTVEAWGCRGQIDFLYMPRDFRLGRSFGECFFNAISVDEVLSLWAKMDGKWLRGQQLRVHWATKVQGLDALIEKYRNFSIMHSSVPWDAKPLLLTDGLHTPFPPPTRKLTKPRLRPPGK</sequence>
<dbReference type="OrthoDB" id="417481at2759"/>
<dbReference type="InterPro" id="IPR007201">
    <property type="entry name" value="Mei2-like_Rrm_C"/>
</dbReference>
<evidence type="ECO:0000313" key="2">
    <source>
        <dbReference type="EMBL" id="CAE7033180.1"/>
    </source>
</evidence>
<dbReference type="GO" id="GO:0003676">
    <property type="term" value="F:nucleic acid binding"/>
    <property type="evidence" value="ECO:0007669"/>
    <property type="project" value="InterPro"/>
</dbReference>
<dbReference type="InterPro" id="IPR012677">
    <property type="entry name" value="Nucleotide-bd_a/b_plait_sf"/>
</dbReference>
<reference evidence="2" key="1">
    <citation type="submission" date="2021-02" db="EMBL/GenBank/DDBJ databases">
        <authorList>
            <person name="Dougan E. K."/>
            <person name="Rhodes N."/>
            <person name="Thang M."/>
            <person name="Chan C."/>
        </authorList>
    </citation>
    <scope>NUCLEOTIDE SEQUENCE</scope>
</reference>
<accession>A0A812IGX6</accession>
<gene>
    <name evidence="2" type="primary">ML1</name>
    <name evidence="2" type="ORF">SNAT2548_LOCUS3979</name>
</gene>
<dbReference type="AlphaFoldDB" id="A0A812IGX6"/>
<dbReference type="InterPro" id="IPR035979">
    <property type="entry name" value="RBD_domain_sf"/>
</dbReference>
<feature type="domain" description="Mei2-like C-terminal RNA recognition motif" evidence="1">
    <location>
        <begin position="39"/>
        <end position="132"/>
    </location>
</feature>
<comment type="caution">
    <text evidence="2">The sequence shown here is derived from an EMBL/GenBank/DDBJ whole genome shotgun (WGS) entry which is preliminary data.</text>
</comment>
<dbReference type="Proteomes" id="UP000604046">
    <property type="component" value="Unassembled WGS sequence"/>
</dbReference>
<dbReference type="Pfam" id="PF04059">
    <property type="entry name" value="RRM_2"/>
    <property type="match status" value="1"/>
</dbReference>
<protein>
    <submittedName>
        <fullName evidence="2">ML1 protein</fullName>
    </submittedName>
</protein>
<keyword evidence="3" id="KW-1185">Reference proteome</keyword>
<evidence type="ECO:0000313" key="3">
    <source>
        <dbReference type="Proteomes" id="UP000604046"/>
    </source>
</evidence>
<evidence type="ECO:0000259" key="1">
    <source>
        <dbReference type="Pfam" id="PF04059"/>
    </source>
</evidence>
<organism evidence="2 3">
    <name type="scientific">Symbiodinium natans</name>
    <dbReference type="NCBI Taxonomy" id="878477"/>
    <lineage>
        <taxon>Eukaryota</taxon>
        <taxon>Sar</taxon>
        <taxon>Alveolata</taxon>
        <taxon>Dinophyceae</taxon>
        <taxon>Suessiales</taxon>
        <taxon>Symbiodiniaceae</taxon>
        <taxon>Symbiodinium</taxon>
    </lineage>
</organism>